<dbReference type="InterPro" id="IPR036770">
    <property type="entry name" value="Ankyrin_rpt-contain_sf"/>
</dbReference>
<keyword evidence="2" id="KW-0040">ANK repeat</keyword>
<dbReference type="OrthoDB" id="20727at2759"/>
<dbReference type="Pfam" id="PF12796">
    <property type="entry name" value="Ank_2"/>
    <property type="match status" value="1"/>
</dbReference>
<evidence type="ECO:0000313" key="3">
    <source>
        <dbReference type="EMBL" id="PAA78670.1"/>
    </source>
</evidence>
<protein>
    <submittedName>
        <fullName evidence="3">Uncharacterized protein</fullName>
    </submittedName>
</protein>
<dbReference type="SMART" id="SM00248">
    <property type="entry name" value="ANK"/>
    <property type="match status" value="9"/>
</dbReference>
<dbReference type="Gene3D" id="1.25.40.20">
    <property type="entry name" value="Ankyrin repeat-containing domain"/>
    <property type="match status" value="2"/>
</dbReference>
<dbReference type="PANTHER" id="PTHR24198:SF165">
    <property type="entry name" value="ANKYRIN REPEAT-CONTAINING PROTEIN-RELATED"/>
    <property type="match status" value="1"/>
</dbReference>
<comment type="caution">
    <text evidence="3">The sequence shown here is derived from an EMBL/GenBank/DDBJ whole genome shotgun (WGS) entry which is preliminary data.</text>
</comment>
<feature type="non-terminal residue" evidence="3">
    <location>
        <position position="1"/>
    </location>
</feature>
<proteinExistence type="predicted"/>
<dbReference type="InterPro" id="IPR002110">
    <property type="entry name" value="Ankyrin_rpt"/>
</dbReference>
<keyword evidence="4" id="KW-1185">Reference proteome</keyword>
<reference evidence="3 4" key="1">
    <citation type="submission" date="2017-06" db="EMBL/GenBank/DDBJ databases">
        <title>A platform for efficient transgenesis in Macrostomum lignano, a flatworm model organism for stem cell research.</title>
        <authorList>
            <person name="Berezikov E."/>
        </authorList>
    </citation>
    <scope>NUCLEOTIDE SEQUENCE [LARGE SCALE GENOMIC DNA]</scope>
    <source>
        <strain evidence="3">DV1</strain>
        <tissue evidence="3">Whole organism</tissue>
    </source>
</reference>
<gene>
    <name evidence="3" type="ORF">BOX15_Mlig020133g1</name>
</gene>
<dbReference type="Proteomes" id="UP000215902">
    <property type="component" value="Unassembled WGS sequence"/>
</dbReference>
<dbReference type="AlphaFoldDB" id="A0A267FXV7"/>
<evidence type="ECO:0000256" key="1">
    <source>
        <dbReference type="ARBA" id="ARBA00022737"/>
    </source>
</evidence>
<organism evidence="3 4">
    <name type="scientific">Macrostomum lignano</name>
    <dbReference type="NCBI Taxonomy" id="282301"/>
    <lineage>
        <taxon>Eukaryota</taxon>
        <taxon>Metazoa</taxon>
        <taxon>Spiralia</taxon>
        <taxon>Lophotrochozoa</taxon>
        <taxon>Platyhelminthes</taxon>
        <taxon>Rhabditophora</taxon>
        <taxon>Macrostomorpha</taxon>
        <taxon>Macrostomida</taxon>
        <taxon>Macrostomidae</taxon>
        <taxon>Macrostomum</taxon>
    </lineage>
</organism>
<evidence type="ECO:0000313" key="4">
    <source>
        <dbReference type="Proteomes" id="UP000215902"/>
    </source>
</evidence>
<name>A0A267FXV7_9PLAT</name>
<evidence type="ECO:0000256" key="2">
    <source>
        <dbReference type="ARBA" id="ARBA00023043"/>
    </source>
</evidence>
<dbReference type="STRING" id="282301.A0A267FXV7"/>
<accession>A0A267FXV7</accession>
<sequence>RQANSKSFTSAGFQAGISCAALHASTGSRTLTGTARSKFFEQRFSSAQATATAEQLSAALDANDREQLLRLCRRVGSKLTVKTEQFEESLAHHLAWKPYGLDCLKVLVERLGPSCLTQARDQYGNAPLHWVAFCQDENFMEFIHSRIGAECFELKGRYSRSIAFFAAENNRSNSILKWIARKKGPGFLTAVDSNGNSPVHRAAGCQGSDSMQFFKSLFGPDCFFQKGDLGRTAFHYAAMNGSSNSALKWLVSECGSDCLMEKDDQGSTPIHLAALEQGEDSMQFIKEQLGSLVFMLKGLNGETSVHIAARNTSSNSAFAWCIKELGARCLLVKDSYQRLPIHLAARHQDEKSMQLAVSSLGPDCLKMAAEQQRTAVHFAAMNSSSSSALRWIVGQLGPDCLQLRDSEGSMALHLAAQHQGVDSLRLIKETLGVAAFRLTGHRGQTVAHYAAANSEKQQLMAWLVTEVGPRCLVVVDEQGRMAADLAGYYE</sequence>
<dbReference type="EMBL" id="NIVC01000672">
    <property type="protein sequence ID" value="PAA78670.1"/>
    <property type="molecule type" value="Genomic_DNA"/>
</dbReference>
<dbReference type="SUPFAM" id="SSF48403">
    <property type="entry name" value="Ankyrin repeat"/>
    <property type="match status" value="1"/>
</dbReference>
<keyword evidence="1" id="KW-0677">Repeat</keyword>
<dbReference type="PANTHER" id="PTHR24198">
    <property type="entry name" value="ANKYRIN REPEAT AND PROTEIN KINASE DOMAIN-CONTAINING PROTEIN"/>
    <property type="match status" value="1"/>
</dbReference>